<dbReference type="EMBL" id="JABFCS010000001">
    <property type="protein sequence ID" value="NNU42708.1"/>
    <property type="molecule type" value="Genomic_DNA"/>
</dbReference>
<evidence type="ECO:0000313" key="2">
    <source>
        <dbReference type="Proteomes" id="UP000552954"/>
    </source>
</evidence>
<proteinExistence type="predicted"/>
<sequence length="68" mass="7241">MLAIGIGLWQVTRKHRHALVRSAGLLGASALVARAASGREGLSKVLRYTPFGSRISACPPCDVNAQQR</sequence>
<dbReference type="RefSeq" id="WP_171557086.1">
    <property type="nucleotide sequence ID" value="NZ_JABFCS010000001.1"/>
</dbReference>
<evidence type="ECO:0000313" key="1">
    <source>
        <dbReference type="EMBL" id="NNU42708.1"/>
    </source>
</evidence>
<dbReference type="AlphaFoldDB" id="A0A849K2J7"/>
<organism evidence="1 2">
    <name type="scientific">Ramlibacter montanisoli</name>
    <dbReference type="NCBI Taxonomy" id="2732512"/>
    <lineage>
        <taxon>Bacteria</taxon>
        <taxon>Pseudomonadati</taxon>
        <taxon>Pseudomonadota</taxon>
        <taxon>Betaproteobacteria</taxon>
        <taxon>Burkholderiales</taxon>
        <taxon>Comamonadaceae</taxon>
        <taxon>Ramlibacter</taxon>
    </lineage>
</organism>
<name>A0A849K2J7_9BURK</name>
<comment type="caution">
    <text evidence="1">The sequence shown here is derived from an EMBL/GenBank/DDBJ whole genome shotgun (WGS) entry which is preliminary data.</text>
</comment>
<reference evidence="1 2" key="1">
    <citation type="submission" date="2020-05" db="EMBL/GenBank/DDBJ databases">
        <authorList>
            <person name="Khan S.A."/>
            <person name="Jeon C.O."/>
            <person name="Chun B.H."/>
        </authorList>
    </citation>
    <scope>NUCLEOTIDE SEQUENCE [LARGE SCALE GENOMIC DNA]</scope>
    <source>
        <strain evidence="1 2">B156</strain>
    </source>
</reference>
<gene>
    <name evidence="1" type="ORF">HK415_05265</name>
</gene>
<protein>
    <submittedName>
        <fullName evidence="1">Uncharacterized protein</fullName>
    </submittedName>
</protein>
<reference evidence="1 2" key="2">
    <citation type="submission" date="2020-06" db="EMBL/GenBank/DDBJ databases">
        <title>Ramlibacter rhizophilus sp. nov., isolated from rhizosphere soil of national flower Mugunghwa from South Korea.</title>
        <authorList>
            <person name="Zheng-Fei Y."/>
            <person name="Huan T."/>
        </authorList>
    </citation>
    <scope>NUCLEOTIDE SEQUENCE [LARGE SCALE GENOMIC DNA]</scope>
    <source>
        <strain evidence="1 2">B156</strain>
    </source>
</reference>
<accession>A0A849K2J7</accession>
<keyword evidence="2" id="KW-1185">Reference proteome</keyword>
<dbReference type="Proteomes" id="UP000552954">
    <property type="component" value="Unassembled WGS sequence"/>
</dbReference>